<dbReference type="FunFam" id="2.40.160.120:FF:000001">
    <property type="entry name" value="Oxysterol-binding protein"/>
    <property type="match status" value="1"/>
</dbReference>
<keyword evidence="2" id="KW-0813">Transport</keyword>
<keyword evidence="4" id="KW-0445">Lipid transport</keyword>
<evidence type="ECO:0000256" key="5">
    <source>
        <dbReference type="ARBA" id="ARBA00023121"/>
    </source>
</evidence>
<dbReference type="GO" id="GO:0005829">
    <property type="term" value="C:cytosol"/>
    <property type="evidence" value="ECO:0007669"/>
    <property type="project" value="TreeGrafter"/>
</dbReference>
<evidence type="ECO:0000256" key="2">
    <source>
        <dbReference type="ARBA" id="ARBA00022448"/>
    </source>
</evidence>
<evidence type="ECO:0000259" key="7">
    <source>
        <dbReference type="PROSITE" id="PS50003"/>
    </source>
</evidence>
<dbReference type="PANTHER" id="PTHR10972">
    <property type="entry name" value="OXYSTEROL-BINDING PROTEIN-RELATED"/>
    <property type="match status" value="1"/>
</dbReference>
<keyword evidence="5" id="KW-0446">Lipid-binding</keyword>
<dbReference type="GO" id="GO:0016020">
    <property type="term" value="C:membrane"/>
    <property type="evidence" value="ECO:0007669"/>
    <property type="project" value="TreeGrafter"/>
</dbReference>
<protein>
    <recommendedName>
        <fullName evidence="7">PH domain-containing protein</fullName>
    </recommendedName>
</protein>
<evidence type="ECO:0000313" key="8">
    <source>
        <dbReference type="EMBL" id="CAG9330446.1"/>
    </source>
</evidence>
<evidence type="ECO:0000256" key="4">
    <source>
        <dbReference type="ARBA" id="ARBA00023055"/>
    </source>
</evidence>
<dbReference type="Gene3D" id="3.30.70.3490">
    <property type="match status" value="1"/>
</dbReference>
<accession>A0AAU9JY52</accession>
<evidence type="ECO:0000256" key="1">
    <source>
        <dbReference type="ARBA" id="ARBA00008842"/>
    </source>
</evidence>
<dbReference type="GO" id="GO:0032934">
    <property type="term" value="F:sterol binding"/>
    <property type="evidence" value="ECO:0007669"/>
    <property type="project" value="TreeGrafter"/>
</dbReference>
<name>A0AAU9JY52_9CILI</name>
<dbReference type="Proteomes" id="UP001162131">
    <property type="component" value="Unassembled WGS sequence"/>
</dbReference>
<dbReference type="PROSITE" id="PS01013">
    <property type="entry name" value="OSBP"/>
    <property type="match status" value="1"/>
</dbReference>
<sequence>MKGEIRLQNAQVVRHSTNPKRFSIETNTECLQLKAHSNHEAEQWIQALKSLQQEFYKRLSWSPSIATEQQELPEDSSLLNFLALKLGEISGFHAEMQEAVDLIPEKVRSSIPGLQKVLKISSKIKQVALDSLRVIDEEGKKTFPKIKISLINDSENIEKSSFRYSATDINEYQETDRKILFEEECKEIEEIEFEDARSDISDEVEKISNDRQISIVPHRKSLPFLRNPNQKINIWKVVKDSIGKELSKITVPVYFNEPLSFIQRFTEDLTYSEIIERACIENDPQLRLALVACFAVSVYANGTNRTMKPFNPLLGETYELETKGFRLISEQVSHHPPVSAMHCEHLKYIYWGNTEVKTHFKGTYIQAVPHGIFHLVLKETNDHIVWHKPKTNIYNIIMGKIYIDNSGSIEISNFNNGDRATIEYKKKGWFEKVTHELEGSVFDNFGNEKYKIEGKWNEAVIIRNVLSDKVVFGYEINQFPEGYEQSYYFSDYAMQLNSPPDYFINLPKTDSRYRPDQRALENGNLKLAASEKWRLEEKQRHVRKKREERGIEYKPRWFYYDHDEWLYKGGYWDYKNSGDFSDLPDIF</sequence>
<evidence type="ECO:0000313" key="9">
    <source>
        <dbReference type="Proteomes" id="UP001162131"/>
    </source>
</evidence>
<evidence type="ECO:0000256" key="6">
    <source>
        <dbReference type="RuleBase" id="RU003844"/>
    </source>
</evidence>
<comment type="similarity">
    <text evidence="1 6">Belongs to the OSBP family.</text>
</comment>
<dbReference type="PROSITE" id="PS50003">
    <property type="entry name" value="PH_DOMAIN"/>
    <property type="match status" value="1"/>
</dbReference>
<dbReference type="SUPFAM" id="SSF50729">
    <property type="entry name" value="PH domain-like"/>
    <property type="match status" value="1"/>
</dbReference>
<proteinExistence type="inferred from homology"/>
<dbReference type="EMBL" id="CAJZBQ010000051">
    <property type="protein sequence ID" value="CAG9330446.1"/>
    <property type="molecule type" value="Genomic_DNA"/>
</dbReference>
<dbReference type="SUPFAM" id="SSF144000">
    <property type="entry name" value="Oxysterol-binding protein-like"/>
    <property type="match status" value="1"/>
</dbReference>
<keyword evidence="9" id="KW-1185">Reference proteome</keyword>
<dbReference type="AlphaFoldDB" id="A0AAU9JY52"/>
<comment type="caution">
    <text evidence="8">The sequence shown here is derived from an EMBL/GenBank/DDBJ whole genome shotgun (WGS) entry which is preliminary data.</text>
</comment>
<dbReference type="InterPro" id="IPR011993">
    <property type="entry name" value="PH-like_dom_sf"/>
</dbReference>
<gene>
    <name evidence="8" type="ORF">BSTOLATCC_MIC51036</name>
</gene>
<keyword evidence="3" id="KW-0597">Phosphoprotein</keyword>
<dbReference type="InterPro" id="IPR000648">
    <property type="entry name" value="Oxysterol-bd"/>
</dbReference>
<dbReference type="InterPro" id="IPR037239">
    <property type="entry name" value="OSBP_sf"/>
</dbReference>
<dbReference type="Gene3D" id="2.30.29.30">
    <property type="entry name" value="Pleckstrin-homology domain (PH domain)/Phosphotyrosine-binding domain (PTB)"/>
    <property type="match status" value="1"/>
</dbReference>
<feature type="domain" description="PH" evidence="7">
    <location>
        <begin position="1"/>
        <end position="53"/>
    </location>
</feature>
<dbReference type="PANTHER" id="PTHR10972:SF205">
    <property type="entry name" value="OXYSTEROL-BINDING PROTEIN 1"/>
    <property type="match status" value="1"/>
</dbReference>
<dbReference type="InterPro" id="IPR018494">
    <property type="entry name" value="Oxysterol-bd_CS"/>
</dbReference>
<dbReference type="Pfam" id="PF01237">
    <property type="entry name" value="Oxysterol_BP"/>
    <property type="match status" value="1"/>
</dbReference>
<dbReference type="Gene3D" id="2.40.160.120">
    <property type="match status" value="1"/>
</dbReference>
<dbReference type="GO" id="GO:0120009">
    <property type="term" value="P:intermembrane lipid transfer"/>
    <property type="evidence" value="ECO:0007669"/>
    <property type="project" value="UniProtKB-ARBA"/>
</dbReference>
<reference evidence="8" key="1">
    <citation type="submission" date="2021-09" db="EMBL/GenBank/DDBJ databases">
        <authorList>
            <consortium name="AG Swart"/>
            <person name="Singh M."/>
            <person name="Singh A."/>
            <person name="Seah K."/>
            <person name="Emmerich C."/>
        </authorList>
    </citation>
    <scope>NUCLEOTIDE SEQUENCE</scope>
    <source>
        <strain evidence="8">ATCC30299</strain>
    </source>
</reference>
<evidence type="ECO:0000256" key="3">
    <source>
        <dbReference type="ARBA" id="ARBA00022553"/>
    </source>
</evidence>
<dbReference type="InterPro" id="IPR001849">
    <property type="entry name" value="PH_domain"/>
</dbReference>
<organism evidence="8 9">
    <name type="scientific">Blepharisma stoltei</name>
    <dbReference type="NCBI Taxonomy" id="1481888"/>
    <lineage>
        <taxon>Eukaryota</taxon>
        <taxon>Sar</taxon>
        <taxon>Alveolata</taxon>
        <taxon>Ciliophora</taxon>
        <taxon>Postciliodesmatophora</taxon>
        <taxon>Heterotrichea</taxon>
        <taxon>Heterotrichida</taxon>
        <taxon>Blepharismidae</taxon>
        <taxon>Blepharisma</taxon>
    </lineage>
</organism>